<protein>
    <submittedName>
        <fullName evidence="4">Serine hydrolase</fullName>
    </submittedName>
</protein>
<accession>A0ABV7ZLX2</accession>
<dbReference type="Gene3D" id="3.40.710.10">
    <property type="entry name" value="DD-peptidase/beta-lactamase superfamily"/>
    <property type="match status" value="1"/>
</dbReference>
<feature type="compositionally biased region" description="Basic and acidic residues" evidence="1">
    <location>
        <begin position="50"/>
        <end position="59"/>
    </location>
</feature>
<dbReference type="SUPFAM" id="SSF56601">
    <property type="entry name" value="beta-lactamase/transpeptidase-like"/>
    <property type="match status" value="1"/>
</dbReference>
<dbReference type="InterPro" id="IPR012338">
    <property type="entry name" value="Beta-lactam/transpept-like"/>
</dbReference>
<organism evidence="4 5">
    <name type="scientific">Corynebacterium hansenii</name>
    <dbReference type="NCBI Taxonomy" id="394964"/>
    <lineage>
        <taxon>Bacteria</taxon>
        <taxon>Bacillati</taxon>
        <taxon>Actinomycetota</taxon>
        <taxon>Actinomycetes</taxon>
        <taxon>Mycobacteriales</taxon>
        <taxon>Corynebacteriaceae</taxon>
        <taxon>Corynebacterium</taxon>
    </lineage>
</organism>
<evidence type="ECO:0000313" key="5">
    <source>
        <dbReference type="Proteomes" id="UP001595751"/>
    </source>
</evidence>
<dbReference type="Proteomes" id="UP001595751">
    <property type="component" value="Unassembled WGS sequence"/>
</dbReference>
<gene>
    <name evidence="4" type="ORF">ACFORJ_05200</name>
</gene>
<dbReference type="Pfam" id="PF13354">
    <property type="entry name" value="Beta-lactamase2"/>
    <property type="match status" value="1"/>
</dbReference>
<keyword evidence="2" id="KW-0732">Signal</keyword>
<evidence type="ECO:0000259" key="3">
    <source>
        <dbReference type="Pfam" id="PF13354"/>
    </source>
</evidence>
<dbReference type="PANTHER" id="PTHR35333">
    <property type="entry name" value="BETA-LACTAMASE"/>
    <property type="match status" value="1"/>
</dbReference>
<sequence length="443" mass="46084">MFNPRFPGRRIAAASACAALLAVAAPAVVPSNSPDSASATPFAAPTAAAAKKEDAKDPAKPTGKAPAKSSDAPASTSPDKSPATSADKEADKDAGKDSGKSGEKSADKSAEKEDPKDAGKGGEKPSKGAGAGGSGIPEPTTDVGREIRERMDEATETVAEGGGQIGMAFLDRKTGELVCNEQCLEGFQLASLSKVFIAEVVGYTNYAPPGRRGEIEAGEGDMPVKGNGDAMLRDDMMRYSDNEATDALWGKYGNTRVVENIKERYGLSEATVPNSDWGSTKSSAADMVAFFDGLLSKKGGLSDVETRYLVQLMYSLPRYSYGDADQNIGLRAALPDEFVGAKGGWYDPEIRTSAGFFGEDDRYVMAVLTRNVSPDDFTAAIAHVFPEGGAGVEKRGDEAIRQAASAEAEAGPVAGSATPWVLALLVATAAGFGLGWQTRRTAA</sequence>
<feature type="compositionally biased region" description="Basic and acidic residues" evidence="1">
    <location>
        <begin position="86"/>
        <end position="126"/>
    </location>
</feature>
<keyword evidence="5" id="KW-1185">Reference proteome</keyword>
<feature type="compositionally biased region" description="Low complexity" evidence="1">
    <location>
        <begin position="60"/>
        <end position="85"/>
    </location>
</feature>
<name>A0ABV7ZLX2_9CORY</name>
<feature type="domain" description="Beta-lactamase class A catalytic" evidence="3">
    <location>
        <begin position="231"/>
        <end position="369"/>
    </location>
</feature>
<feature type="signal peptide" evidence="2">
    <location>
        <begin position="1"/>
        <end position="27"/>
    </location>
</feature>
<dbReference type="GO" id="GO:0016787">
    <property type="term" value="F:hydrolase activity"/>
    <property type="evidence" value="ECO:0007669"/>
    <property type="project" value="UniProtKB-KW"/>
</dbReference>
<dbReference type="RefSeq" id="WP_290290556.1">
    <property type="nucleotide sequence ID" value="NZ_CP047211.1"/>
</dbReference>
<feature type="region of interest" description="Disordered" evidence="1">
    <location>
        <begin position="28"/>
        <end position="142"/>
    </location>
</feature>
<feature type="compositionally biased region" description="Low complexity" evidence="1">
    <location>
        <begin position="28"/>
        <end position="49"/>
    </location>
</feature>
<dbReference type="PANTHER" id="PTHR35333:SF3">
    <property type="entry name" value="BETA-LACTAMASE-TYPE TRANSPEPTIDASE FOLD CONTAINING PROTEIN"/>
    <property type="match status" value="1"/>
</dbReference>
<comment type="caution">
    <text evidence="4">The sequence shown here is derived from an EMBL/GenBank/DDBJ whole genome shotgun (WGS) entry which is preliminary data.</text>
</comment>
<evidence type="ECO:0000256" key="1">
    <source>
        <dbReference type="SAM" id="MobiDB-lite"/>
    </source>
</evidence>
<keyword evidence="4" id="KW-0378">Hydrolase</keyword>
<reference evidence="5" key="1">
    <citation type="journal article" date="2019" name="Int. J. Syst. Evol. Microbiol.">
        <title>The Global Catalogue of Microorganisms (GCM) 10K type strain sequencing project: providing services to taxonomists for standard genome sequencing and annotation.</title>
        <authorList>
            <consortium name="The Broad Institute Genomics Platform"/>
            <consortium name="The Broad Institute Genome Sequencing Center for Infectious Disease"/>
            <person name="Wu L."/>
            <person name="Ma J."/>
        </authorList>
    </citation>
    <scope>NUCLEOTIDE SEQUENCE [LARGE SCALE GENOMIC DNA]</scope>
    <source>
        <strain evidence="5">CCUG 53252</strain>
    </source>
</reference>
<evidence type="ECO:0000313" key="4">
    <source>
        <dbReference type="EMBL" id="MFC3849558.1"/>
    </source>
</evidence>
<evidence type="ECO:0000256" key="2">
    <source>
        <dbReference type="SAM" id="SignalP"/>
    </source>
</evidence>
<proteinExistence type="predicted"/>
<dbReference type="InterPro" id="IPR045155">
    <property type="entry name" value="Beta-lactam_cat"/>
</dbReference>
<dbReference type="EMBL" id="JBHRZN010000001">
    <property type="protein sequence ID" value="MFC3849558.1"/>
    <property type="molecule type" value="Genomic_DNA"/>
</dbReference>
<dbReference type="InterPro" id="IPR000871">
    <property type="entry name" value="Beta-lactam_class-A"/>
</dbReference>
<feature type="chain" id="PRO_5046712936" evidence="2">
    <location>
        <begin position="28"/>
        <end position="443"/>
    </location>
</feature>